<name>A0ABN8L6V6_CHISP</name>
<keyword evidence="2" id="KW-1185">Reference proteome</keyword>
<dbReference type="InterPro" id="IPR047147">
    <property type="entry name" value="FBX5_43"/>
</dbReference>
<evidence type="ECO:0000313" key="2">
    <source>
        <dbReference type="Proteomes" id="UP001153292"/>
    </source>
</evidence>
<evidence type="ECO:0000313" key="1">
    <source>
        <dbReference type="EMBL" id="CAH2989390.1"/>
    </source>
</evidence>
<dbReference type="PANTHER" id="PTHR15493:SF9">
    <property type="entry name" value="GH14043P"/>
    <property type="match status" value="1"/>
</dbReference>
<dbReference type="Proteomes" id="UP001153292">
    <property type="component" value="Chromosome 4"/>
</dbReference>
<organism evidence="1 2">
    <name type="scientific">Chilo suppressalis</name>
    <name type="common">Asiatic rice borer moth</name>
    <dbReference type="NCBI Taxonomy" id="168631"/>
    <lineage>
        <taxon>Eukaryota</taxon>
        <taxon>Metazoa</taxon>
        <taxon>Ecdysozoa</taxon>
        <taxon>Arthropoda</taxon>
        <taxon>Hexapoda</taxon>
        <taxon>Insecta</taxon>
        <taxon>Pterygota</taxon>
        <taxon>Neoptera</taxon>
        <taxon>Endopterygota</taxon>
        <taxon>Lepidoptera</taxon>
        <taxon>Glossata</taxon>
        <taxon>Ditrysia</taxon>
        <taxon>Pyraloidea</taxon>
        <taxon>Crambidae</taxon>
        <taxon>Crambinae</taxon>
        <taxon>Chilo</taxon>
    </lineage>
</organism>
<dbReference type="CDD" id="cd20348">
    <property type="entry name" value="BRcat_RBR_EMI"/>
    <property type="match status" value="1"/>
</dbReference>
<dbReference type="EMBL" id="OU963897">
    <property type="protein sequence ID" value="CAH2989390.1"/>
    <property type="molecule type" value="Genomic_DNA"/>
</dbReference>
<dbReference type="PANTHER" id="PTHR15493">
    <property type="entry name" value="F-BOX ONLY PROTEIN 5 AND 43"/>
    <property type="match status" value="1"/>
</dbReference>
<dbReference type="SUPFAM" id="SSF81383">
    <property type="entry name" value="F-box domain"/>
    <property type="match status" value="1"/>
</dbReference>
<sequence length="435" mass="49276">MNIPSSNRDLATPLSYKSFSFCKTEDSGYHTSFASPSLECSISSETLDSSLVCPNYCKLQVECYSITPKSDGRSNACYSNRTNTPISSETPPFIKRGIKRPYEEEKGQNENNCNIATPTSLIASEVRKLNVHDNKLNSTTASCDSGQLDTILNDIHYKDYYEAISHPTTPIKKICRSSCNLSPFNRRKSARKVDFAIHSLSCERQVIKLQSKPQSKVAKSISFAYKPNQKIDIIQMLYNHEDYCSTSIRKILSFLSQDDIYNFTLVSPVWCDIFKSTNTKQNCYSFFNNLKSNLENRDQTEVQRTDSYNQIKPLKEIQNVNIAISTPRSPTRSPRTTRFNKFTKAASLDDRSQLVCINCRHPAKVTIEACGEEWVECTSTSCAHQFCRLCKCGRHPGKSCVQYDLVDGPSPSKRKKNNCSVSSNKSKKKLKRLLF</sequence>
<gene>
    <name evidence="1" type="ORF">CHILSU_LOCUS8750</name>
</gene>
<proteinExistence type="predicted"/>
<protein>
    <recommendedName>
        <fullName evidence="3">ZBR-type domain-containing protein</fullName>
    </recommendedName>
</protein>
<evidence type="ECO:0008006" key="3">
    <source>
        <dbReference type="Google" id="ProtNLM"/>
    </source>
</evidence>
<accession>A0ABN8L6V6</accession>
<dbReference type="InterPro" id="IPR036047">
    <property type="entry name" value="F-box-like_dom_sf"/>
</dbReference>
<reference evidence="1" key="1">
    <citation type="submission" date="2021-12" db="EMBL/GenBank/DDBJ databases">
        <authorList>
            <person name="King R."/>
        </authorList>
    </citation>
    <scope>NUCLEOTIDE SEQUENCE</scope>
</reference>